<proteinExistence type="predicted"/>
<dbReference type="RefSeq" id="WP_378227201.1">
    <property type="nucleotide sequence ID" value="NZ_JBHRSF010000019.1"/>
</dbReference>
<organism evidence="1 2">
    <name type="scientific">Acinetobacter sichuanensis</name>
    <dbReference type="NCBI Taxonomy" id="2136183"/>
    <lineage>
        <taxon>Bacteria</taxon>
        <taxon>Pseudomonadati</taxon>
        <taxon>Pseudomonadota</taxon>
        <taxon>Gammaproteobacteria</taxon>
        <taxon>Moraxellales</taxon>
        <taxon>Moraxellaceae</taxon>
        <taxon>Acinetobacter</taxon>
    </lineage>
</organism>
<reference evidence="2" key="1">
    <citation type="journal article" date="2019" name="Int. J. Syst. Evol. Microbiol.">
        <title>The Global Catalogue of Microorganisms (GCM) 10K type strain sequencing project: providing services to taxonomists for standard genome sequencing and annotation.</title>
        <authorList>
            <consortium name="The Broad Institute Genomics Platform"/>
            <consortium name="The Broad Institute Genome Sequencing Center for Infectious Disease"/>
            <person name="Wu L."/>
            <person name="Ma J."/>
        </authorList>
    </citation>
    <scope>NUCLEOTIDE SEQUENCE [LARGE SCALE GENOMIC DNA]</scope>
    <source>
        <strain evidence="2">KCTC 62575</strain>
    </source>
</reference>
<protein>
    <submittedName>
        <fullName evidence="1">Uncharacterized protein</fullName>
    </submittedName>
</protein>
<dbReference type="Proteomes" id="UP001595455">
    <property type="component" value="Unassembled WGS sequence"/>
</dbReference>
<dbReference type="EMBL" id="JBHRSF010000019">
    <property type="protein sequence ID" value="MFC2995304.1"/>
    <property type="molecule type" value="Genomic_DNA"/>
</dbReference>
<comment type="caution">
    <text evidence="1">The sequence shown here is derived from an EMBL/GenBank/DDBJ whole genome shotgun (WGS) entry which is preliminary data.</text>
</comment>
<name>A0ABV7BGH4_9GAMM</name>
<keyword evidence="2" id="KW-1185">Reference proteome</keyword>
<sequence>MGPPLYSVDHVVTQEDVDNGTYSYDVGTEIMSFFLNENQSVPEGFVLVPRVITDEWMTTFIDQTVSDYCKDFEDSPFHVRESELPGVKENHRLKIRNAHKQLIQVIEAQESKKC</sequence>
<evidence type="ECO:0000313" key="1">
    <source>
        <dbReference type="EMBL" id="MFC2995304.1"/>
    </source>
</evidence>
<evidence type="ECO:0000313" key="2">
    <source>
        <dbReference type="Proteomes" id="UP001595455"/>
    </source>
</evidence>
<accession>A0ABV7BGH4</accession>
<gene>
    <name evidence="1" type="ORF">ACFODO_08500</name>
</gene>